<keyword evidence="2" id="KW-0460">Magnesium</keyword>
<dbReference type="Gene3D" id="1.10.600.10">
    <property type="entry name" value="Farnesyl Diphosphate Synthase"/>
    <property type="match status" value="1"/>
</dbReference>
<dbReference type="SUPFAM" id="SSF48576">
    <property type="entry name" value="Terpenoid synthases"/>
    <property type="match status" value="1"/>
</dbReference>
<evidence type="ECO:0000256" key="2">
    <source>
        <dbReference type="ARBA" id="ARBA00022842"/>
    </source>
</evidence>
<dbReference type="SFLD" id="SFLDS00005">
    <property type="entry name" value="Isoprenoid_Synthase_Type_I"/>
    <property type="match status" value="1"/>
</dbReference>
<dbReference type="InterPro" id="IPR033749">
    <property type="entry name" value="Polyprenyl_synt_CS"/>
</dbReference>
<reference evidence="5" key="1">
    <citation type="submission" date="2019-11" db="UniProtKB">
        <authorList>
            <consortium name="WormBaseParasite"/>
        </authorList>
    </citation>
    <scope>IDENTIFICATION</scope>
</reference>
<dbReference type="InterPro" id="IPR000092">
    <property type="entry name" value="Polyprenyl_synt"/>
</dbReference>
<keyword evidence="3" id="KW-0808">Transferase</keyword>
<dbReference type="PANTHER" id="PTHR12001">
    <property type="entry name" value="GERANYLGERANYL PYROPHOSPHATE SYNTHASE"/>
    <property type="match status" value="1"/>
</dbReference>
<dbReference type="PANTHER" id="PTHR12001:SF44">
    <property type="entry name" value="GERANYLGERANYL PYROPHOSPHATE SYNTHASE"/>
    <property type="match status" value="1"/>
</dbReference>
<evidence type="ECO:0000256" key="1">
    <source>
        <dbReference type="ARBA" id="ARBA00022723"/>
    </source>
</evidence>
<dbReference type="Pfam" id="PF00348">
    <property type="entry name" value="polyprenyl_synt"/>
    <property type="match status" value="1"/>
</dbReference>
<evidence type="ECO:0000313" key="5">
    <source>
        <dbReference type="WBParaSite" id="MCU_003285-RC"/>
    </source>
</evidence>
<dbReference type="PROSITE" id="PS00444">
    <property type="entry name" value="POLYPRENYL_SYNTHASE_2"/>
    <property type="match status" value="1"/>
</dbReference>
<dbReference type="GO" id="GO:0046872">
    <property type="term" value="F:metal ion binding"/>
    <property type="evidence" value="ECO:0007669"/>
    <property type="project" value="UniProtKB-KW"/>
</dbReference>
<dbReference type="GO" id="GO:0004659">
    <property type="term" value="F:prenyltransferase activity"/>
    <property type="evidence" value="ECO:0007669"/>
    <property type="project" value="InterPro"/>
</dbReference>
<dbReference type="GO" id="GO:0008299">
    <property type="term" value="P:isoprenoid biosynthetic process"/>
    <property type="evidence" value="ECO:0007669"/>
    <property type="project" value="InterPro"/>
</dbReference>
<protein>
    <submittedName>
        <fullName evidence="5">Geranylgeranyl pyrophosphate synthase</fullName>
    </submittedName>
</protein>
<dbReference type="WBParaSite" id="MCU_003285-RC">
    <property type="protein sequence ID" value="MCU_003285-RC"/>
    <property type="gene ID" value="MCU_003285"/>
</dbReference>
<evidence type="ECO:0000256" key="4">
    <source>
        <dbReference type="SAM" id="MobiDB-lite"/>
    </source>
</evidence>
<sequence>MERSDIFNKDDVILAPFIYLTNNSGKGLRRNLIKAFNWWLNIEQEKLEILGDVIETLHNASLVIDDIEDGSHRRRGKPAAHMLFGVPLSINAANYAYFIALEKALTLGHVDVPKIFTEQMLDLHRGQGLDIYWRCSLKCPSECEYRDMVIRKTGGLIGMAVKLMQLFSTNNGNFKSLSDALGLWFQIRDDYANLVDTSYHEAKNFADDLTEGKFSFPVVHAINTFPHDHQVMAILQQRTLDHAVKEHCVQHLNELGSLMYTARTLIDLEKQCRRFVEKLGGNPYLLQLFDEYSKVYREADSWEPRPYNQLASQSGLTNSVHPSSSFRDN</sequence>
<organism evidence="5">
    <name type="scientific">Mesocestoides corti</name>
    <name type="common">Flatworm</name>
    <dbReference type="NCBI Taxonomy" id="53468"/>
    <lineage>
        <taxon>Eukaryota</taxon>
        <taxon>Metazoa</taxon>
        <taxon>Spiralia</taxon>
        <taxon>Lophotrochozoa</taxon>
        <taxon>Platyhelminthes</taxon>
        <taxon>Cestoda</taxon>
        <taxon>Eucestoda</taxon>
        <taxon>Cyclophyllidea</taxon>
        <taxon>Mesocestoididae</taxon>
        <taxon>Mesocestoides</taxon>
    </lineage>
</organism>
<feature type="compositionally biased region" description="Polar residues" evidence="4">
    <location>
        <begin position="309"/>
        <end position="329"/>
    </location>
</feature>
<feature type="region of interest" description="Disordered" evidence="4">
    <location>
        <begin position="308"/>
        <end position="329"/>
    </location>
</feature>
<accession>A0A5K3EXF8</accession>
<dbReference type="InterPro" id="IPR008949">
    <property type="entry name" value="Isoprenoid_synthase_dom_sf"/>
</dbReference>
<evidence type="ECO:0000256" key="3">
    <source>
        <dbReference type="RuleBase" id="RU004466"/>
    </source>
</evidence>
<dbReference type="AlphaFoldDB" id="A0A5K3EXF8"/>
<keyword evidence="1" id="KW-0479">Metal-binding</keyword>
<dbReference type="PROSITE" id="PS00723">
    <property type="entry name" value="POLYPRENYL_SYNTHASE_1"/>
    <property type="match status" value="1"/>
</dbReference>
<proteinExistence type="inferred from homology"/>
<name>A0A5K3EXF8_MESCO</name>
<comment type="similarity">
    <text evidence="3">Belongs to the FPP/GGPP synthase family.</text>
</comment>
<dbReference type="CDD" id="cd00685">
    <property type="entry name" value="Trans_IPPS_HT"/>
    <property type="match status" value="1"/>
</dbReference>